<gene>
    <name evidence="2" type="ORF">SAMN04487788_0526</name>
</gene>
<sequence length="238" mass="25204">MTPSPPRLLLVHGAWAGPWVFDRLGAELRARGFSVDTVALPTIGSTVDMYADAAAITEKLDAADGPVTLIAHSYGGIPATQAGDHPAVERLVYIAAFALDEGETLQQAVGGGIPEFWGIADGKVSMGRSREERIAMITADLPAGVPPELAEEIADTFHPQSLGAFTSPVTRVAWKAKPTTYVLTQRDELVPPAFQEHLVSRSGADVVRVDTGHTPFEDDPAWFAGVLADALAPTEVAK</sequence>
<evidence type="ECO:0000313" key="2">
    <source>
        <dbReference type="EMBL" id="SDO66895.1"/>
    </source>
</evidence>
<dbReference type="GO" id="GO:0003824">
    <property type="term" value="F:catalytic activity"/>
    <property type="evidence" value="ECO:0007669"/>
    <property type="project" value="UniProtKB-ARBA"/>
</dbReference>
<name>A0A1H0LFM8_MICTS</name>
<dbReference type="PANTHER" id="PTHR37017:SF11">
    <property type="entry name" value="ESTERASE_LIPASE_THIOESTERASE DOMAIN-CONTAINING PROTEIN"/>
    <property type="match status" value="1"/>
</dbReference>
<evidence type="ECO:0000313" key="3">
    <source>
        <dbReference type="Proteomes" id="UP000186456"/>
    </source>
</evidence>
<dbReference type="AlphaFoldDB" id="A0A1H0LFM8"/>
<dbReference type="InterPro" id="IPR029058">
    <property type="entry name" value="AB_hydrolase_fold"/>
</dbReference>
<dbReference type="Pfam" id="PF12697">
    <property type="entry name" value="Abhydrolase_6"/>
    <property type="match status" value="1"/>
</dbReference>
<proteinExistence type="predicted"/>
<accession>A0A1H0LFM8</accession>
<dbReference type="SUPFAM" id="SSF53474">
    <property type="entry name" value="alpha/beta-Hydrolases"/>
    <property type="match status" value="1"/>
</dbReference>
<dbReference type="Proteomes" id="UP000186456">
    <property type="component" value="Unassembled WGS sequence"/>
</dbReference>
<dbReference type="PANTHER" id="PTHR37017">
    <property type="entry name" value="AB HYDROLASE-1 DOMAIN-CONTAINING PROTEIN-RELATED"/>
    <property type="match status" value="1"/>
</dbReference>
<evidence type="ECO:0000259" key="1">
    <source>
        <dbReference type="Pfam" id="PF12697"/>
    </source>
</evidence>
<reference evidence="2 3" key="1">
    <citation type="submission" date="2016-10" db="EMBL/GenBank/DDBJ databases">
        <authorList>
            <person name="de Groot N.N."/>
        </authorList>
    </citation>
    <scope>NUCLEOTIDE SEQUENCE [LARGE SCALE GENOMIC DNA]</scope>
    <source>
        <strain evidence="2 3">StLB037</strain>
    </source>
</reference>
<organism evidence="2 3">
    <name type="scientific">Microbacterium testaceum (strain StLB037)</name>
    <dbReference type="NCBI Taxonomy" id="979556"/>
    <lineage>
        <taxon>Bacteria</taxon>
        <taxon>Bacillati</taxon>
        <taxon>Actinomycetota</taxon>
        <taxon>Actinomycetes</taxon>
        <taxon>Micrococcales</taxon>
        <taxon>Microbacteriaceae</taxon>
        <taxon>Microbacterium</taxon>
    </lineage>
</organism>
<dbReference type="Gene3D" id="3.40.50.1820">
    <property type="entry name" value="alpha/beta hydrolase"/>
    <property type="match status" value="1"/>
</dbReference>
<feature type="domain" description="AB hydrolase-1" evidence="1">
    <location>
        <begin position="8"/>
        <end position="225"/>
    </location>
</feature>
<dbReference type="InterPro" id="IPR052897">
    <property type="entry name" value="Sec-Metab_Biosynth_Hydrolase"/>
</dbReference>
<dbReference type="EMBL" id="FNJN01000001">
    <property type="protein sequence ID" value="SDO66895.1"/>
    <property type="molecule type" value="Genomic_DNA"/>
</dbReference>
<protein>
    <submittedName>
        <fullName evidence="2">Pimeloyl-ACP methyl ester carboxylesterase</fullName>
    </submittedName>
</protein>
<dbReference type="RefSeq" id="WP_074694295.1">
    <property type="nucleotide sequence ID" value="NZ_FNJN01000001.1"/>
</dbReference>
<dbReference type="InterPro" id="IPR000073">
    <property type="entry name" value="AB_hydrolase_1"/>
</dbReference>